<dbReference type="InterPro" id="IPR009056">
    <property type="entry name" value="Cyt_c-like_dom"/>
</dbReference>
<keyword evidence="6" id="KW-0418">Kinase</keyword>
<keyword evidence="3" id="KW-0349">Heme</keyword>
<gene>
    <name evidence="6" type="primary">pkn1_4</name>
    <name evidence="6" type="ORF">K239x_58460</name>
</gene>
<dbReference type="OrthoDB" id="9812426at2"/>
<protein>
    <submittedName>
        <fullName evidence="6">Serine/threonine-protein kinase pkn1</fullName>
        <ecNumber evidence="6">2.7.11.1</ecNumber>
    </submittedName>
</protein>
<dbReference type="GO" id="GO:0020037">
    <property type="term" value="F:heme binding"/>
    <property type="evidence" value="ECO:0007669"/>
    <property type="project" value="InterPro"/>
</dbReference>
<organism evidence="6 7">
    <name type="scientific">Stieleria marina</name>
    <dbReference type="NCBI Taxonomy" id="1930275"/>
    <lineage>
        <taxon>Bacteria</taxon>
        <taxon>Pseudomonadati</taxon>
        <taxon>Planctomycetota</taxon>
        <taxon>Planctomycetia</taxon>
        <taxon>Pirellulales</taxon>
        <taxon>Pirellulaceae</taxon>
        <taxon>Stieleria</taxon>
    </lineage>
</organism>
<accession>A0A517P373</accession>
<dbReference type="EMBL" id="CP036526">
    <property type="protein sequence ID" value="QDT13826.1"/>
    <property type="molecule type" value="Genomic_DNA"/>
</dbReference>
<dbReference type="PANTHER" id="PTHR23150:SF19">
    <property type="entry name" value="FORMYLGLYCINE-GENERATING ENZYME"/>
    <property type="match status" value="1"/>
</dbReference>
<feature type="domain" description="Cytochrome c" evidence="5">
    <location>
        <begin position="25"/>
        <end position="186"/>
    </location>
</feature>
<feature type="chain" id="PRO_5022188426" evidence="4">
    <location>
        <begin position="21"/>
        <end position="569"/>
    </location>
</feature>
<sequence length="569" mass="63038" precursor="true">MKSLSAFCILVLCFVSRVNSQEPVVDFAPVQPLLASACVHCHGEKEAEGELRLDTLAGALAGGASGPALVPGNPTDSTLLTSTMLAHDDADIMPPDEPLDPSQIELLRKWVASGAKWDSDKPIKIQPRIDFVKNIQPILEQQCVSCHSGDDPEGGLDLTTREMAFDSGAITAFDAADSSLYTTTVAGKNDDSLMPPKNSGGPLPSSMTKTLRMWIDQGAIWPADLKLEKKAKEVGPQVTVDDIELVAQIHAKILATSKVESEADMADYKSAVPLTKAPFQMVAIKGGTFLMGSPEDEKFRSPIEGPQTKVSVDPFWIGKYEVTWDEYEPFMITEASREKHGARKDYDANVHTIVDGVSQPTPPYTEMSFGMGQLGYPAISMTQHAANKYCQWLSAQTGHFYRLPTEAEWEYACRAGTTTPYSFGNGQLADYAWYSANSKEKYQKIGLKKPNPWGLFDIHGNVREWTADKFTENYFELIQDNPSNPYVKPSKLYPRSARGGGWADEFDQLRSAARVGSDEAWKETDPQLPQSIWYHTDAPWIGFRVIRPLKVPSVEEMYFYWNSASGMRY</sequence>
<name>A0A517P373_9BACT</name>
<dbReference type="Pfam" id="PF07635">
    <property type="entry name" value="PSCyt1"/>
    <property type="match status" value="2"/>
</dbReference>
<keyword evidence="4" id="KW-0732">Signal</keyword>
<dbReference type="EC" id="2.7.11.1" evidence="6"/>
<dbReference type="GO" id="GO:0046872">
    <property type="term" value="F:metal ion binding"/>
    <property type="evidence" value="ECO:0007669"/>
    <property type="project" value="UniProtKB-KW"/>
</dbReference>
<dbReference type="AlphaFoldDB" id="A0A517P373"/>
<evidence type="ECO:0000256" key="2">
    <source>
        <dbReference type="ARBA" id="ARBA00023004"/>
    </source>
</evidence>
<dbReference type="Gene3D" id="3.90.1580.10">
    <property type="entry name" value="paralog of FGE (formylglycine-generating enzyme)"/>
    <property type="match status" value="1"/>
</dbReference>
<dbReference type="GO" id="GO:0120147">
    <property type="term" value="F:formylglycine-generating oxidase activity"/>
    <property type="evidence" value="ECO:0007669"/>
    <property type="project" value="TreeGrafter"/>
</dbReference>
<dbReference type="Proteomes" id="UP000319817">
    <property type="component" value="Chromosome"/>
</dbReference>
<evidence type="ECO:0000313" key="6">
    <source>
        <dbReference type="EMBL" id="QDT13826.1"/>
    </source>
</evidence>
<proteinExistence type="predicted"/>
<keyword evidence="7" id="KW-1185">Reference proteome</keyword>
<evidence type="ECO:0000259" key="5">
    <source>
        <dbReference type="PROSITE" id="PS51007"/>
    </source>
</evidence>
<reference evidence="6 7" key="1">
    <citation type="submission" date="2019-02" db="EMBL/GenBank/DDBJ databases">
        <title>Deep-cultivation of Planctomycetes and their phenomic and genomic characterization uncovers novel biology.</title>
        <authorList>
            <person name="Wiegand S."/>
            <person name="Jogler M."/>
            <person name="Boedeker C."/>
            <person name="Pinto D."/>
            <person name="Vollmers J."/>
            <person name="Rivas-Marin E."/>
            <person name="Kohn T."/>
            <person name="Peeters S.H."/>
            <person name="Heuer A."/>
            <person name="Rast P."/>
            <person name="Oberbeckmann S."/>
            <person name="Bunk B."/>
            <person name="Jeske O."/>
            <person name="Meyerdierks A."/>
            <person name="Storesund J.E."/>
            <person name="Kallscheuer N."/>
            <person name="Luecker S."/>
            <person name="Lage O.M."/>
            <person name="Pohl T."/>
            <person name="Merkel B.J."/>
            <person name="Hornburger P."/>
            <person name="Mueller R.-W."/>
            <person name="Bruemmer F."/>
            <person name="Labrenz M."/>
            <person name="Spormann A.M."/>
            <person name="Op den Camp H."/>
            <person name="Overmann J."/>
            <person name="Amann R."/>
            <person name="Jetten M.S.M."/>
            <person name="Mascher T."/>
            <person name="Medema M.H."/>
            <person name="Devos D.P."/>
            <person name="Kaster A.-K."/>
            <person name="Ovreas L."/>
            <person name="Rohde M."/>
            <person name="Galperin M.Y."/>
            <person name="Jogler C."/>
        </authorList>
    </citation>
    <scope>NUCLEOTIDE SEQUENCE [LARGE SCALE GENOMIC DNA]</scope>
    <source>
        <strain evidence="6 7">K23_9</strain>
    </source>
</reference>
<dbReference type="Pfam" id="PF03781">
    <property type="entry name" value="FGE-sulfatase"/>
    <property type="match status" value="1"/>
</dbReference>
<dbReference type="InterPro" id="IPR016187">
    <property type="entry name" value="CTDL_fold"/>
</dbReference>
<evidence type="ECO:0000256" key="4">
    <source>
        <dbReference type="SAM" id="SignalP"/>
    </source>
</evidence>
<feature type="signal peptide" evidence="4">
    <location>
        <begin position="1"/>
        <end position="20"/>
    </location>
</feature>
<dbReference type="PROSITE" id="PS51007">
    <property type="entry name" value="CYTC"/>
    <property type="match status" value="1"/>
</dbReference>
<evidence type="ECO:0000256" key="1">
    <source>
        <dbReference type="ARBA" id="ARBA00022723"/>
    </source>
</evidence>
<dbReference type="InterPro" id="IPR051043">
    <property type="entry name" value="Sulfatase_Mod_Factor_Kinase"/>
</dbReference>
<keyword evidence="6" id="KW-0808">Transferase</keyword>
<evidence type="ECO:0000313" key="7">
    <source>
        <dbReference type="Proteomes" id="UP000319817"/>
    </source>
</evidence>
<dbReference type="GO" id="GO:0009055">
    <property type="term" value="F:electron transfer activity"/>
    <property type="evidence" value="ECO:0007669"/>
    <property type="project" value="InterPro"/>
</dbReference>
<dbReference type="InterPro" id="IPR042095">
    <property type="entry name" value="SUMF_sf"/>
</dbReference>
<dbReference type="PANTHER" id="PTHR23150">
    <property type="entry name" value="SULFATASE MODIFYING FACTOR 1, 2"/>
    <property type="match status" value="1"/>
</dbReference>
<keyword evidence="1 3" id="KW-0479">Metal-binding</keyword>
<evidence type="ECO:0000256" key="3">
    <source>
        <dbReference type="PROSITE-ProRule" id="PRU00433"/>
    </source>
</evidence>
<dbReference type="SUPFAM" id="SSF56436">
    <property type="entry name" value="C-type lectin-like"/>
    <property type="match status" value="1"/>
</dbReference>
<dbReference type="InterPro" id="IPR011429">
    <property type="entry name" value="Cyt_c_Planctomycete-type"/>
</dbReference>
<keyword evidence="2 3" id="KW-0408">Iron</keyword>
<dbReference type="GO" id="GO:0004674">
    <property type="term" value="F:protein serine/threonine kinase activity"/>
    <property type="evidence" value="ECO:0007669"/>
    <property type="project" value="UniProtKB-EC"/>
</dbReference>
<dbReference type="InterPro" id="IPR005532">
    <property type="entry name" value="SUMF_dom"/>
</dbReference>